<dbReference type="CDD" id="cd00761">
    <property type="entry name" value="Glyco_tranf_GTA_type"/>
    <property type="match status" value="1"/>
</dbReference>
<accession>A0ABV1FSD2</accession>
<dbReference type="PANTHER" id="PTHR22916">
    <property type="entry name" value="GLYCOSYLTRANSFERASE"/>
    <property type="match status" value="1"/>
</dbReference>
<dbReference type="EMBL" id="JBBNFP010000040">
    <property type="protein sequence ID" value="MEQ2487312.1"/>
    <property type="molecule type" value="Genomic_DNA"/>
</dbReference>
<organism evidence="2 3">
    <name type="scientific">Hallella faecis</name>
    <dbReference type="NCBI Taxonomy" id="2841596"/>
    <lineage>
        <taxon>Bacteria</taxon>
        <taxon>Pseudomonadati</taxon>
        <taxon>Bacteroidota</taxon>
        <taxon>Bacteroidia</taxon>
        <taxon>Bacteroidales</taxon>
        <taxon>Prevotellaceae</taxon>
        <taxon>Hallella</taxon>
    </lineage>
</organism>
<comment type="caution">
    <text evidence="2">The sequence shown here is derived from an EMBL/GenBank/DDBJ whole genome shotgun (WGS) entry which is preliminary data.</text>
</comment>
<dbReference type="SUPFAM" id="SSF53448">
    <property type="entry name" value="Nucleotide-diphospho-sugar transferases"/>
    <property type="match status" value="1"/>
</dbReference>
<dbReference type="Gene3D" id="3.90.550.10">
    <property type="entry name" value="Spore Coat Polysaccharide Biosynthesis Protein SpsA, Chain A"/>
    <property type="match status" value="1"/>
</dbReference>
<dbReference type="InterPro" id="IPR001173">
    <property type="entry name" value="Glyco_trans_2-like"/>
</dbReference>
<dbReference type="Pfam" id="PF00535">
    <property type="entry name" value="Glycos_transf_2"/>
    <property type="match status" value="1"/>
</dbReference>
<dbReference type="Proteomes" id="UP001487296">
    <property type="component" value="Unassembled WGS sequence"/>
</dbReference>
<name>A0ABV1FSD2_9BACT</name>
<keyword evidence="2" id="KW-0328">Glycosyltransferase</keyword>
<dbReference type="PANTHER" id="PTHR22916:SF3">
    <property type="entry name" value="UDP-GLCNAC:BETAGAL BETA-1,3-N-ACETYLGLUCOSAMINYLTRANSFERASE-LIKE PROTEIN 1"/>
    <property type="match status" value="1"/>
</dbReference>
<dbReference type="EC" id="2.4.-.-" evidence="2"/>
<gene>
    <name evidence="2" type="ORF">AAAT34_09690</name>
</gene>
<evidence type="ECO:0000313" key="3">
    <source>
        <dbReference type="Proteomes" id="UP001487296"/>
    </source>
</evidence>
<evidence type="ECO:0000313" key="2">
    <source>
        <dbReference type="EMBL" id="MEQ2487312.1"/>
    </source>
</evidence>
<keyword evidence="2" id="KW-0808">Transferase</keyword>
<protein>
    <submittedName>
        <fullName evidence="2">Glycosyltransferase</fullName>
        <ecNumber evidence="2">2.4.-.-</ecNumber>
    </submittedName>
</protein>
<evidence type="ECO:0000259" key="1">
    <source>
        <dbReference type="Pfam" id="PF00535"/>
    </source>
</evidence>
<dbReference type="GO" id="GO:0016757">
    <property type="term" value="F:glycosyltransferase activity"/>
    <property type="evidence" value="ECO:0007669"/>
    <property type="project" value="UniProtKB-KW"/>
</dbReference>
<proteinExistence type="predicted"/>
<feature type="domain" description="Glycosyltransferase 2-like" evidence="1">
    <location>
        <begin position="11"/>
        <end position="121"/>
    </location>
</feature>
<reference evidence="2 3" key="1">
    <citation type="submission" date="2024-04" db="EMBL/GenBank/DDBJ databases">
        <title>Human intestinal bacterial collection.</title>
        <authorList>
            <person name="Pauvert C."/>
            <person name="Hitch T.C.A."/>
            <person name="Clavel T."/>
        </authorList>
    </citation>
    <scope>NUCLEOTIDE SEQUENCE [LARGE SCALE GENOMIC DNA]</scope>
    <source>
        <strain evidence="2 3">CLA-AA-H145</strain>
    </source>
</reference>
<dbReference type="InterPro" id="IPR029044">
    <property type="entry name" value="Nucleotide-diphossugar_trans"/>
</dbReference>
<dbReference type="RefSeq" id="WP_215760403.1">
    <property type="nucleotide sequence ID" value="NZ_JAHKBE010000042.1"/>
</dbReference>
<keyword evidence="3" id="KW-1185">Reference proteome</keyword>
<sequence>MENKNDRPLVSFIVTTYNLPTTLLCECLQSILSLSLSKEEREIIVVDDGSEVSPLNDLVELRDKIVYVRQRNKGLSEARNMGLVCAQGKFIQFVDGDDYLIQAPYEHCLDIARYKDADIILFHETEEEQPEVPFECNGPMTGSAYMHQYNLRASACGYLFRANILGNLRFTPNLLHEDEEFTPQLFLRAEHMYFTPSKAYYYRQRSGSITQEDNMRHMAKRLDDTESIILRLLDIAQHSPEMERVALNRRIAQLTMDHLYNIIQLTHSARHLNEAIERLRNYGLFPLPDKNYTKKYVAFRKMINTKLGRRILLLTIR</sequence>